<comment type="caution">
    <text evidence="3">The sequence shown here is derived from an EMBL/GenBank/DDBJ whole genome shotgun (WGS) entry which is preliminary data.</text>
</comment>
<name>A0A4U6QMH4_9ACTN</name>
<sequence>MAAAGADGMTDSPGLDPTVGVIIGALLSTVVAVIAAGVTVWQVRRQLAAKEREDAARRASEAAERRRASEVAAADRAQQAKTSSYDNVQEDLENLRREHRADREITRRELEWSSKVIRILDEEVRDLRAVLTQNGIRVERRPDWPDRPQNPASI</sequence>
<dbReference type="AlphaFoldDB" id="A0A4U6QMH4"/>
<evidence type="ECO:0000256" key="1">
    <source>
        <dbReference type="SAM" id="MobiDB-lite"/>
    </source>
</evidence>
<evidence type="ECO:0000313" key="4">
    <source>
        <dbReference type="Proteomes" id="UP000306985"/>
    </source>
</evidence>
<feature type="compositionally biased region" description="Basic and acidic residues" evidence="1">
    <location>
        <begin position="93"/>
        <end position="104"/>
    </location>
</feature>
<keyword evidence="2" id="KW-0472">Membrane</keyword>
<feature type="transmembrane region" description="Helical" evidence="2">
    <location>
        <begin position="19"/>
        <end position="43"/>
    </location>
</feature>
<keyword evidence="4" id="KW-1185">Reference proteome</keyword>
<keyword evidence="2" id="KW-0812">Transmembrane</keyword>
<dbReference type="Proteomes" id="UP000306985">
    <property type="component" value="Unassembled WGS sequence"/>
</dbReference>
<evidence type="ECO:0000256" key="2">
    <source>
        <dbReference type="SAM" id="Phobius"/>
    </source>
</evidence>
<feature type="compositionally biased region" description="Basic and acidic residues" evidence="1">
    <location>
        <begin position="52"/>
        <end position="69"/>
    </location>
</feature>
<keyword evidence="2" id="KW-1133">Transmembrane helix</keyword>
<organism evidence="3 4">
    <name type="scientific">Nakamurella flava</name>
    <dbReference type="NCBI Taxonomy" id="2576308"/>
    <lineage>
        <taxon>Bacteria</taxon>
        <taxon>Bacillati</taxon>
        <taxon>Actinomycetota</taxon>
        <taxon>Actinomycetes</taxon>
        <taxon>Nakamurellales</taxon>
        <taxon>Nakamurellaceae</taxon>
        <taxon>Nakamurella</taxon>
    </lineage>
</organism>
<feature type="region of interest" description="Disordered" evidence="1">
    <location>
        <begin position="52"/>
        <end position="104"/>
    </location>
</feature>
<proteinExistence type="predicted"/>
<gene>
    <name evidence="3" type="ORF">FDO65_10155</name>
</gene>
<dbReference type="EMBL" id="SZZH01000001">
    <property type="protein sequence ID" value="TKV61877.1"/>
    <property type="molecule type" value="Genomic_DNA"/>
</dbReference>
<feature type="compositionally biased region" description="Low complexity" evidence="1">
    <location>
        <begin position="70"/>
        <end position="81"/>
    </location>
</feature>
<reference evidence="3 4" key="1">
    <citation type="submission" date="2019-05" db="EMBL/GenBank/DDBJ databases">
        <title>Nakamurella sp. N5BH11, whole genome shotgun sequence.</title>
        <authorList>
            <person name="Tuo L."/>
        </authorList>
    </citation>
    <scope>NUCLEOTIDE SEQUENCE [LARGE SCALE GENOMIC DNA]</scope>
    <source>
        <strain evidence="3 4">N5BH11</strain>
    </source>
</reference>
<evidence type="ECO:0000313" key="3">
    <source>
        <dbReference type="EMBL" id="TKV61877.1"/>
    </source>
</evidence>
<dbReference type="RefSeq" id="WP_137449182.1">
    <property type="nucleotide sequence ID" value="NZ_SZZH01000001.1"/>
</dbReference>
<protein>
    <submittedName>
        <fullName evidence="3">Uncharacterized protein</fullName>
    </submittedName>
</protein>
<accession>A0A4U6QMH4</accession>